<dbReference type="InterPro" id="IPR000847">
    <property type="entry name" value="LysR_HTH_N"/>
</dbReference>
<dbReference type="InterPro" id="IPR058163">
    <property type="entry name" value="LysR-type_TF_proteobact-type"/>
</dbReference>
<dbReference type="Pfam" id="PF03466">
    <property type="entry name" value="LysR_substrate"/>
    <property type="match status" value="1"/>
</dbReference>
<proteinExistence type="inferred from homology"/>
<evidence type="ECO:0000256" key="3">
    <source>
        <dbReference type="ARBA" id="ARBA00023125"/>
    </source>
</evidence>
<gene>
    <name evidence="6" type="ORF">LZC95_40570</name>
</gene>
<dbReference type="CDD" id="cd08422">
    <property type="entry name" value="PBP2_CrgA_like"/>
    <property type="match status" value="1"/>
</dbReference>
<dbReference type="PANTHER" id="PTHR30537">
    <property type="entry name" value="HTH-TYPE TRANSCRIPTIONAL REGULATOR"/>
    <property type="match status" value="1"/>
</dbReference>
<dbReference type="Gene3D" id="1.10.10.10">
    <property type="entry name" value="Winged helix-like DNA-binding domain superfamily/Winged helix DNA-binding domain"/>
    <property type="match status" value="1"/>
</dbReference>
<organism evidence="6 7">
    <name type="scientific">Pendulispora brunnea</name>
    <dbReference type="NCBI Taxonomy" id="2905690"/>
    <lineage>
        <taxon>Bacteria</taxon>
        <taxon>Pseudomonadati</taxon>
        <taxon>Myxococcota</taxon>
        <taxon>Myxococcia</taxon>
        <taxon>Myxococcales</taxon>
        <taxon>Sorangiineae</taxon>
        <taxon>Pendulisporaceae</taxon>
        <taxon>Pendulispora</taxon>
    </lineage>
</organism>
<dbReference type="PROSITE" id="PS50931">
    <property type="entry name" value="HTH_LYSR"/>
    <property type="match status" value="1"/>
</dbReference>
<evidence type="ECO:0000259" key="5">
    <source>
        <dbReference type="PROSITE" id="PS50931"/>
    </source>
</evidence>
<dbReference type="PANTHER" id="PTHR30537:SF5">
    <property type="entry name" value="HTH-TYPE TRANSCRIPTIONAL ACTIVATOR TTDR-RELATED"/>
    <property type="match status" value="1"/>
</dbReference>
<keyword evidence="4" id="KW-0804">Transcription</keyword>
<evidence type="ECO:0000256" key="4">
    <source>
        <dbReference type="ARBA" id="ARBA00023163"/>
    </source>
</evidence>
<feature type="domain" description="HTH lysR-type" evidence="5">
    <location>
        <begin position="1"/>
        <end position="59"/>
    </location>
</feature>
<keyword evidence="7" id="KW-1185">Reference proteome</keyword>
<evidence type="ECO:0000256" key="2">
    <source>
        <dbReference type="ARBA" id="ARBA00023015"/>
    </source>
</evidence>
<dbReference type="Proteomes" id="UP001379533">
    <property type="component" value="Chromosome"/>
</dbReference>
<evidence type="ECO:0000256" key="1">
    <source>
        <dbReference type="ARBA" id="ARBA00009437"/>
    </source>
</evidence>
<keyword evidence="3" id="KW-0238">DNA-binding</keyword>
<dbReference type="InterPro" id="IPR005119">
    <property type="entry name" value="LysR_subst-bd"/>
</dbReference>
<protein>
    <submittedName>
        <fullName evidence="6">LysR family transcriptional regulator</fullName>
    </submittedName>
</protein>
<name>A0ABZ2K1W9_9BACT</name>
<dbReference type="EMBL" id="CP089982">
    <property type="protein sequence ID" value="WXA92729.1"/>
    <property type="molecule type" value="Genomic_DNA"/>
</dbReference>
<sequence>MDRLTGMSLFVCAVDRGSFAAAGRDFGMTPAMVGRHVRALEERVGAQLLQRTTRSQRLTTFGRIYYERCTRVLAEIDAMDRTADELRASPRGLLRVTTTASFGACRLAPALADYLTRFPDMNVELILSDHYTDLVEEGFDAAVRVGPLAPSPLVARRLASVRFILAASPHYLAARGVPKRPDDLTRHTCIGHAHGAWSDVWPMETSDGIAQPVKIRARLKINNGEALRAAAVRGMGIALQPEFQMADDLAAGRLTRVLPEYPFPKVPMHIVYPPQKPVPAKLRTFVDFVVERFGR</sequence>
<dbReference type="Gene3D" id="3.40.190.290">
    <property type="match status" value="1"/>
</dbReference>
<dbReference type="RefSeq" id="WP_394843331.1">
    <property type="nucleotide sequence ID" value="NZ_CP089982.1"/>
</dbReference>
<evidence type="ECO:0000313" key="6">
    <source>
        <dbReference type="EMBL" id="WXA92729.1"/>
    </source>
</evidence>
<dbReference type="InterPro" id="IPR036390">
    <property type="entry name" value="WH_DNA-bd_sf"/>
</dbReference>
<comment type="similarity">
    <text evidence="1">Belongs to the LysR transcriptional regulatory family.</text>
</comment>
<dbReference type="SUPFAM" id="SSF53850">
    <property type="entry name" value="Periplasmic binding protein-like II"/>
    <property type="match status" value="1"/>
</dbReference>
<dbReference type="InterPro" id="IPR036388">
    <property type="entry name" value="WH-like_DNA-bd_sf"/>
</dbReference>
<accession>A0ABZ2K1W9</accession>
<keyword evidence="2" id="KW-0805">Transcription regulation</keyword>
<evidence type="ECO:0000313" key="7">
    <source>
        <dbReference type="Proteomes" id="UP001379533"/>
    </source>
</evidence>
<dbReference type="Pfam" id="PF00126">
    <property type="entry name" value="HTH_1"/>
    <property type="match status" value="1"/>
</dbReference>
<reference evidence="6 7" key="1">
    <citation type="submission" date="2021-12" db="EMBL/GenBank/DDBJ databases">
        <title>Discovery of the Pendulisporaceae a myxobacterial family with distinct sporulation behavior and unique specialized metabolism.</title>
        <authorList>
            <person name="Garcia R."/>
            <person name="Popoff A."/>
            <person name="Bader C.D."/>
            <person name="Loehr J."/>
            <person name="Walesch S."/>
            <person name="Walt C."/>
            <person name="Boldt J."/>
            <person name="Bunk B."/>
            <person name="Haeckl F.J.F.P.J."/>
            <person name="Gunesch A.P."/>
            <person name="Birkelbach J."/>
            <person name="Nuebel U."/>
            <person name="Pietschmann T."/>
            <person name="Bach T."/>
            <person name="Mueller R."/>
        </authorList>
    </citation>
    <scope>NUCLEOTIDE SEQUENCE [LARGE SCALE GENOMIC DNA]</scope>
    <source>
        <strain evidence="6 7">MSr12523</strain>
    </source>
</reference>
<dbReference type="SUPFAM" id="SSF46785">
    <property type="entry name" value="Winged helix' DNA-binding domain"/>
    <property type="match status" value="1"/>
</dbReference>